<dbReference type="EMBL" id="LXQA010304560">
    <property type="protein sequence ID" value="MCI42442.1"/>
    <property type="molecule type" value="Genomic_DNA"/>
</dbReference>
<organism evidence="2 3">
    <name type="scientific">Trifolium medium</name>
    <dbReference type="NCBI Taxonomy" id="97028"/>
    <lineage>
        <taxon>Eukaryota</taxon>
        <taxon>Viridiplantae</taxon>
        <taxon>Streptophyta</taxon>
        <taxon>Embryophyta</taxon>
        <taxon>Tracheophyta</taxon>
        <taxon>Spermatophyta</taxon>
        <taxon>Magnoliopsida</taxon>
        <taxon>eudicotyledons</taxon>
        <taxon>Gunneridae</taxon>
        <taxon>Pentapetalae</taxon>
        <taxon>rosids</taxon>
        <taxon>fabids</taxon>
        <taxon>Fabales</taxon>
        <taxon>Fabaceae</taxon>
        <taxon>Papilionoideae</taxon>
        <taxon>50 kb inversion clade</taxon>
        <taxon>NPAAA clade</taxon>
        <taxon>Hologalegina</taxon>
        <taxon>IRL clade</taxon>
        <taxon>Trifolieae</taxon>
        <taxon>Trifolium</taxon>
    </lineage>
</organism>
<dbReference type="Proteomes" id="UP000265520">
    <property type="component" value="Unassembled WGS sequence"/>
</dbReference>
<protein>
    <submittedName>
        <fullName evidence="2">Uncharacterized protein</fullName>
    </submittedName>
</protein>
<proteinExistence type="predicted"/>
<dbReference type="AlphaFoldDB" id="A0A392S1Y9"/>
<accession>A0A392S1Y9</accession>
<feature type="non-terminal residue" evidence="2">
    <location>
        <position position="1"/>
    </location>
</feature>
<reference evidence="2 3" key="1">
    <citation type="journal article" date="2018" name="Front. Plant Sci.">
        <title>Red Clover (Trifolium pratense) and Zigzag Clover (T. medium) - A Picture of Genomic Similarities and Differences.</title>
        <authorList>
            <person name="Dluhosova J."/>
            <person name="Istvanek J."/>
            <person name="Nedelnik J."/>
            <person name="Repkova J."/>
        </authorList>
    </citation>
    <scope>NUCLEOTIDE SEQUENCE [LARGE SCALE GENOMIC DNA]</scope>
    <source>
        <strain evidence="3">cv. 10/8</strain>
        <tissue evidence="2">Leaf</tissue>
    </source>
</reference>
<evidence type="ECO:0000313" key="2">
    <source>
        <dbReference type="EMBL" id="MCI42442.1"/>
    </source>
</evidence>
<sequence length="114" mass="13104">QVEIATEKQKESVAEKEKVIGSEKEEMVVAEDSKKKKNKKRKTVGIKIDEGRSKRRHDKKSKKNDSSTETDDETLAQRLKQKTSEAYAKEMHQKFSKGKFPESSRNEPLEAQPI</sequence>
<name>A0A392S1Y9_9FABA</name>
<feature type="compositionally biased region" description="Basic and acidic residues" evidence="1">
    <location>
        <begin position="1"/>
        <end position="34"/>
    </location>
</feature>
<feature type="compositionally biased region" description="Basic and acidic residues" evidence="1">
    <location>
        <begin position="87"/>
        <end position="108"/>
    </location>
</feature>
<evidence type="ECO:0000256" key="1">
    <source>
        <dbReference type="SAM" id="MobiDB-lite"/>
    </source>
</evidence>
<keyword evidence="3" id="KW-1185">Reference proteome</keyword>
<comment type="caution">
    <text evidence="2">The sequence shown here is derived from an EMBL/GenBank/DDBJ whole genome shotgun (WGS) entry which is preliminary data.</text>
</comment>
<feature type="compositionally biased region" description="Basic residues" evidence="1">
    <location>
        <begin position="53"/>
        <end position="62"/>
    </location>
</feature>
<evidence type="ECO:0000313" key="3">
    <source>
        <dbReference type="Proteomes" id="UP000265520"/>
    </source>
</evidence>
<feature type="region of interest" description="Disordered" evidence="1">
    <location>
        <begin position="1"/>
        <end position="114"/>
    </location>
</feature>
<feature type="compositionally biased region" description="Basic residues" evidence="1">
    <location>
        <begin position="35"/>
        <end position="44"/>
    </location>
</feature>
<feature type="non-terminal residue" evidence="2">
    <location>
        <position position="114"/>
    </location>
</feature>